<gene>
    <name evidence="2" type="ORF">N7U62_22125</name>
</gene>
<evidence type="ECO:0000313" key="3">
    <source>
        <dbReference type="Proteomes" id="UP001300692"/>
    </source>
</evidence>
<sequence length="194" mass="22342">MKSIHRLVVIAYCLSFLSSCNNGHADIINYHNQLVSIDFKWGKEISILDYKFDQAIRVFPVALNKAGYAGYSARTSVLSSNEFEDIKRLIRLNDNLVDLKEVENTCFRNGRLFICDSSKLVFPNVFEPNGILMHDWNKHLEVYLLKTYNTNVLSSEVKELIYPDKRKIVVSKGASKGVVIDNEHKTLEFFLIIY</sequence>
<dbReference type="PROSITE" id="PS51257">
    <property type="entry name" value="PROKAR_LIPOPROTEIN"/>
    <property type="match status" value="1"/>
</dbReference>
<evidence type="ECO:0000256" key="1">
    <source>
        <dbReference type="SAM" id="SignalP"/>
    </source>
</evidence>
<feature type="signal peptide" evidence="1">
    <location>
        <begin position="1"/>
        <end position="25"/>
    </location>
</feature>
<proteinExistence type="predicted"/>
<dbReference type="EMBL" id="JAOYOD010000001">
    <property type="protein sequence ID" value="MCV9389380.1"/>
    <property type="molecule type" value="Genomic_DNA"/>
</dbReference>
<protein>
    <recommendedName>
        <fullName evidence="4">DKNYY family protein</fullName>
    </recommendedName>
</protein>
<reference evidence="2 3" key="1">
    <citation type="submission" date="2022-10" db="EMBL/GenBank/DDBJ databases">
        <title>Comparative genomics and taxonomic characterization of three novel marine species of genus Reichenbachiella exhibiting antioxidant and polysaccharide degradation activities.</title>
        <authorList>
            <person name="Muhammad N."/>
            <person name="Lee Y.-J."/>
            <person name="Ko J."/>
            <person name="Kim S.-G."/>
        </authorList>
    </citation>
    <scope>NUCLEOTIDE SEQUENCE [LARGE SCALE GENOMIC DNA]</scope>
    <source>
        <strain evidence="2 3">ABR2-5</strain>
    </source>
</reference>
<organism evidence="2 3">
    <name type="scientific">Reichenbachiella ulvae</name>
    <dbReference type="NCBI Taxonomy" id="2980104"/>
    <lineage>
        <taxon>Bacteria</taxon>
        <taxon>Pseudomonadati</taxon>
        <taxon>Bacteroidota</taxon>
        <taxon>Cytophagia</taxon>
        <taxon>Cytophagales</taxon>
        <taxon>Reichenbachiellaceae</taxon>
        <taxon>Reichenbachiella</taxon>
    </lineage>
</organism>
<accession>A0ABT3D0A4</accession>
<dbReference type="Proteomes" id="UP001300692">
    <property type="component" value="Unassembled WGS sequence"/>
</dbReference>
<evidence type="ECO:0000313" key="2">
    <source>
        <dbReference type="EMBL" id="MCV9389380.1"/>
    </source>
</evidence>
<keyword evidence="1" id="KW-0732">Signal</keyword>
<evidence type="ECO:0008006" key="4">
    <source>
        <dbReference type="Google" id="ProtNLM"/>
    </source>
</evidence>
<keyword evidence="3" id="KW-1185">Reference proteome</keyword>
<name>A0ABT3D0A4_9BACT</name>
<dbReference type="RefSeq" id="WP_264140300.1">
    <property type="nucleotide sequence ID" value="NZ_JAOYOD010000001.1"/>
</dbReference>
<feature type="chain" id="PRO_5046074949" description="DKNYY family protein" evidence="1">
    <location>
        <begin position="26"/>
        <end position="194"/>
    </location>
</feature>
<comment type="caution">
    <text evidence="2">The sequence shown here is derived from an EMBL/GenBank/DDBJ whole genome shotgun (WGS) entry which is preliminary data.</text>
</comment>